<dbReference type="InterPro" id="IPR002912">
    <property type="entry name" value="ACT_dom"/>
</dbReference>
<keyword evidence="3" id="KW-1185">Reference proteome</keyword>
<dbReference type="RefSeq" id="WP_345368684.1">
    <property type="nucleotide sequence ID" value="NZ_BAABJX010000006.1"/>
</dbReference>
<dbReference type="EMBL" id="BAABJX010000006">
    <property type="protein sequence ID" value="GAA4822322.1"/>
    <property type="molecule type" value="Genomic_DNA"/>
</dbReference>
<sequence length="223" mass="25761">MTTIPEIVEDIISRSPFLVEAISDDIINFSALARNIRPEIEKRLHKEVQNGAIVMALKRMKPRLMGQNLEGDVQEYLRSMGEIIVRSDLVDFAFKNSSTLVGKQQQLLNKLQEQKDIFHASSKGVYETNIVTSKWIEREVMQIFEEEELLSKIDDLASVTMRMPTTYSKDVPGVFYYILRRLAWENINVVEIISTKHEFSLIVDKDAVNTTFNMLNDMKSRRS</sequence>
<organism evidence="2 3">
    <name type="scientific">Algivirga pacifica</name>
    <dbReference type="NCBI Taxonomy" id="1162670"/>
    <lineage>
        <taxon>Bacteria</taxon>
        <taxon>Pseudomonadati</taxon>
        <taxon>Bacteroidota</taxon>
        <taxon>Cytophagia</taxon>
        <taxon>Cytophagales</taxon>
        <taxon>Flammeovirgaceae</taxon>
        <taxon>Algivirga</taxon>
    </lineage>
</organism>
<accession>A0ABP9D1X9</accession>
<dbReference type="InterPro" id="IPR045865">
    <property type="entry name" value="ACT-like_dom_sf"/>
</dbReference>
<dbReference type="PROSITE" id="PS51671">
    <property type="entry name" value="ACT"/>
    <property type="match status" value="1"/>
</dbReference>
<gene>
    <name evidence="2" type="ORF">GCM10023331_03360</name>
</gene>
<dbReference type="Proteomes" id="UP001500298">
    <property type="component" value="Unassembled WGS sequence"/>
</dbReference>
<protein>
    <recommendedName>
        <fullName evidence="1">ACT domain-containing protein</fullName>
    </recommendedName>
</protein>
<comment type="caution">
    <text evidence="2">The sequence shown here is derived from an EMBL/GenBank/DDBJ whole genome shotgun (WGS) entry which is preliminary data.</text>
</comment>
<evidence type="ECO:0000259" key="1">
    <source>
        <dbReference type="PROSITE" id="PS51671"/>
    </source>
</evidence>
<dbReference type="SUPFAM" id="SSF55021">
    <property type="entry name" value="ACT-like"/>
    <property type="match status" value="1"/>
</dbReference>
<evidence type="ECO:0000313" key="2">
    <source>
        <dbReference type="EMBL" id="GAA4822322.1"/>
    </source>
</evidence>
<proteinExistence type="predicted"/>
<reference evidence="3" key="1">
    <citation type="journal article" date="2019" name="Int. J. Syst. Evol. Microbiol.">
        <title>The Global Catalogue of Microorganisms (GCM) 10K type strain sequencing project: providing services to taxonomists for standard genome sequencing and annotation.</title>
        <authorList>
            <consortium name="The Broad Institute Genomics Platform"/>
            <consortium name="The Broad Institute Genome Sequencing Center for Infectious Disease"/>
            <person name="Wu L."/>
            <person name="Ma J."/>
        </authorList>
    </citation>
    <scope>NUCLEOTIDE SEQUENCE [LARGE SCALE GENOMIC DNA]</scope>
    <source>
        <strain evidence="3">JCM 18326</strain>
    </source>
</reference>
<name>A0ABP9D1X9_9BACT</name>
<evidence type="ECO:0000313" key="3">
    <source>
        <dbReference type="Proteomes" id="UP001500298"/>
    </source>
</evidence>
<feature type="domain" description="ACT" evidence="1">
    <location>
        <begin position="163"/>
        <end position="223"/>
    </location>
</feature>